<dbReference type="Proteomes" id="UP000796880">
    <property type="component" value="Unassembled WGS sequence"/>
</dbReference>
<comment type="caution">
    <text evidence="4">The sequence shown here is derived from an EMBL/GenBank/DDBJ whole genome shotgun (WGS) entry which is preliminary data.</text>
</comment>
<dbReference type="InterPro" id="IPR011430">
    <property type="entry name" value="UTP20_N"/>
</dbReference>
<evidence type="ECO:0008006" key="6">
    <source>
        <dbReference type="Google" id="ProtNLM"/>
    </source>
</evidence>
<dbReference type="InterPro" id="IPR011989">
    <property type="entry name" value="ARM-like"/>
</dbReference>
<accession>A0A8K0HQ43</accession>
<dbReference type="InterPro" id="IPR046523">
    <property type="entry name" value="UTP20_dom"/>
</dbReference>
<reference evidence="4" key="1">
    <citation type="submission" date="2020-03" db="EMBL/GenBank/DDBJ databases">
        <title>A high-quality chromosome-level genome assembly of a woody plant with both climbing and erect habits, Rhamnella rubrinervis.</title>
        <authorList>
            <person name="Lu Z."/>
            <person name="Yang Y."/>
            <person name="Zhu X."/>
            <person name="Sun Y."/>
        </authorList>
    </citation>
    <scope>NUCLEOTIDE SEQUENCE</scope>
    <source>
        <strain evidence="4">BYM</strain>
        <tissue evidence="4">Leaf</tissue>
    </source>
</reference>
<feature type="domain" description="U3 small nucleolar RNA-associated protein 20 C-terminal" evidence="3">
    <location>
        <begin position="2646"/>
        <end position="2722"/>
    </location>
</feature>
<dbReference type="PANTHER" id="PTHR17695">
    <property type="entry name" value="SMALL SUBUNIT PROCESSOME COMPONENT 20 HOMOLOG"/>
    <property type="match status" value="1"/>
</dbReference>
<sequence length="2730" mass="309280">MATPSHAQAVKSLNKSPGRRRFVFQTFSQRLEDIDIDVYHSLGRIKAEPSEGSSFFRECLVEWRELNTAEDFISFYEEMLPLVQTLPLVLLHKESIVSKLLCRLQMKARLSLEPILRLIAALSRDLLEDFLPFLPRLADSIVSLLESGADREPEIIEQIFTSWCHIMMYLQKYLVHNIVHVLKITVKLRFYSKEYVQDFMAEAVSFLLRNAPFDRLREGVRKIILEVVKKPLPSRKYGVSALLCYVMRGTSSKFHSKAERVLRLLMNDSIFDIGGKFSEGSNTVVEVLILAFERLCEEIEPKELNLMWKCLYVEVTDCINNRRVVCLSHLLSLLISVVRINDGKRVSDYQPMLNTLALLLRTLILPSGILMEEDNLLEILDKVLQLMLCILNGLHSCNDMSTISSCSLQWASVFELKNSSLLTFIRGLLLKDFSILYVFRVNILRTLSDLIETSQEEVVYLLLSIFEQLHTEVKSFNLLDETSEEVLSAIQGFLRGAVCNWNGVINGIVSGDTSSNRVHESNLALLWGIINCFPYMFEVEADSSLLVDLMGALNQLLTIEAVIFVISTMLPNPLERVVTWVIGTVASIPRKTWESMIGAALSSYSKFLCGKNSGVEETSKFLQNAKRHKSCPQVLHAVADFLDAVHGPTVEAECSSRLYHPELRSDKTIDALSIFADNLCHSDKGIRVATLRILCHYEPLTCDIPTVREDQPVAKKMKTEASQTCHTDSQSCDVLQLLLSIETTPLSISTSRKVTLLISKVQRGLSSGRIPEAYVPLLLNGIIGVFHTRFSYLWNPASECLALLISLNVGIVWEEFIKYFGKCLAIFQTSNVQPQLDKMNANSINKSSDLVERFNLVVSPASDSTPSATVLSLLLQSLQKIPGVVGSRSRHIAPLFFKFLGYNCDDLVSSGSFNLLVCKGKEWKGVLKEWLNLLRLMRNLNSFYLNQFLKDVLQNRLLDENDAETQMKVLDCLCVWKDKFLMPYEQHLKNLCCSSNFREELATWSLSKESHQIEEHHRAHLIPIVMRLLMPKVRKLKKRVSRKHSSVNFRKAVLGFIAQLDVDELPLFFALLIKPLQIISAGTDSMSDWNWDSATISVEKFQALNFLKYFSVDNIATLSWKKKYGFLHVIEDILGVFDELRVRPFLDFLMGCVVRILGSCTCSLDGTNDNSSSVKERSGANPNLLEKDSAAGNIILTSSALKQFKDLRSLCLKIVSLVLNKYEDHDFGSEFWDIFFHSVKPLVDGFRKEGSSGEKPSSLFSCFISMTRSHNLIPLLHRESNLVPDIFSILTVPSASEAIITSVLKFIQNLLILDDELDEEDSAVKGVLLPNLDTLISNLQCFFLSDSATKRKLIKCPGETEIRIFKLLSKYIKDPLPARKFVDILLPFLVKGVQNSDVCFGALKVVRDMIPVLGNEMTVKIMNAISPLFVCTDRSLRLCLCDLLDTLTEVDPSMSIVAKLVHDLNATSSMELGDLDYDTIQNAYKIITVDFFYTIRDDQALVILSHCVYDMKVRELMPSAYDSLLKFVDFCALFLGGELNDNCDTPCMSRASDDGCWTRACILRITNKFLLKHMGNAMKNAMKGDTFVWKEVVRLSVEDKEEQEFVDIEWMKLLKELVKKLPFVASFNSLKALYDDNVEINFFNNIIHVQNHRVAKALSRFSNVIRSSCLSEDIMKKVFLPLFFKLLFDEGKEEYVKNACIGGIASISSHMDWKSYSSLLIKCLSEMTIKPDKQKSLVRLTCSILDEFHFSEAKDSCDTASDSAMVFEIQACLHKTVLPKVQKLFDSDSDKVNVNINLAALKILKLLPRDIMDSQLPSIVHRISNFLKNRLESIRDDARSALAACLKELGLEFLQFIVKVLRTTLKRGYELHVLGYTLNFILSKYFSTPVSGKLDYCLQDLLSVVENDILGDVSEEKEVEKIASKMKETRKKKSFETLQLIAQSITFKTYAVKLLSPVTSNLQKRLNPKVKTKLESMLNHIALGIERNPSVDQTDLFIFVYGLIEDGIKNEHNKGESSLTTGVDGHREKVVSGKSISLGRVISGKSLSSHLIVVFALQILHKRVKDDKIGESNVQVLSMLDPFVSLLGNCLSSKYEDVLSASLRCLTPLVRLPLPSIESQADKIKAALFDIAQSTVNASSPLMDSCLRLLTVLLGGTKITLSSEELHLLVQFPLFVDLERDPSFVALSLLKAVVKRKLVVPEIYDLVTRVAELMVTSQVESIRQKCSQILLQFLLDYQLSEKRLQQHLDFLLSNLRYEHPNGRKAVLEMLHTIIVKFPRSIVDEQSQTFFVHLVVCLANDQDNEVRSMSGAAIKHLIGRISPHSLHCILEDSISWYLGGKQQLWSTAAQVLGLLVEVMKKGFQKHVRSVLPVARSILQSTINGVTNRPLDFNDEVTVPFWKEAYYSLIMFEKMLHQFNDICFDTDLEDIWDAICELLLHPHMWLRNISSRLVALYFAAVTETSRENHVKSIQTHFLMRPSRLFTIAVSLCCQLKAKLDDDAASNLITENLVFSISGVHSLMGQLEGGEPQRFWSTLEQNEQGCFLKALQLLEAKKGQSLFSSFTSGVCDENDEGHPKDIRFLLVSSLLKRMGKIAIQKEAVQMKIVFNSFRKFSSQITGEDHKLYAFDILLPLYKVCEGFTGKVISDEIKQLGQEVCEHCRNTFGTQLYVQVYNEIRKNLKAKRDKRKKEEKVMAVVNPMRHAKRKLRIAAKHRVNKRRKIMKMKFGRLI</sequence>
<dbReference type="GO" id="GO:0030686">
    <property type="term" value="C:90S preribosome"/>
    <property type="evidence" value="ECO:0007669"/>
    <property type="project" value="TreeGrafter"/>
</dbReference>
<dbReference type="InterPro" id="IPR052575">
    <property type="entry name" value="SSU_processome_comp_20"/>
</dbReference>
<dbReference type="EMBL" id="VOIH02000001">
    <property type="protein sequence ID" value="KAF3456626.1"/>
    <property type="molecule type" value="Genomic_DNA"/>
</dbReference>
<dbReference type="InterPro" id="IPR016024">
    <property type="entry name" value="ARM-type_fold"/>
</dbReference>
<evidence type="ECO:0000259" key="1">
    <source>
        <dbReference type="Pfam" id="PF07539"/>
    </source>
</evidence>
<protein>
    <recommendedName>
        <fullName evidence="6">Small subunit processome component 20 homolog</fullName>
    </recommendedName>
</protein>
<evidence type="ECO:0000313" key="5">
    <source>
        <dbReference type="Proteomes" id="UP000796880"/>
    </source>
</evidence>
<keyword evidence="5" id="KW-1185">Reference proteome</keyword>
<dbReference type="OrthoDB" id="360653at2759"/>
<dbReference type="SUPFAM" id="SSF48371">
    <property type="entry name" value="ARM repeat"/>
    <property type="match status" value="3"/>
</dbReference>
<dbReference type="GO" id="GO:0032040">
    <property type="term" value="C:small-subunit processome"/>
    <property type="evidence" value="ECO:0007669"/>
    <property type="project" value="TreeGrafter"/>
</dbReference>
<gene>
    <name evidence="4" type="ORF">FNV43_RR01280</name>
</gene>
<evidence type="ECO:0000313" key="4">
    <source>
        <dbReference type="EMBL" id="KAF3456626.1"/>
    </source>
</evidence>
<evidence type="ECO:0000259" key="3">
    <source>
        <dbReference type="Pfam" id="PF23099"/>
    </source>
</evidence>
<proteinExistence type="predicted"/>
<feature type="domain" description="U3 small nucleolar RNA-associated protein 20 N-terminal" evidence="1">
    <location>
        <begin position="924"/>
        <end position="1529"/>
    </location>
</feature>
<dbReference type="Pfam" id="PF23099">
    <property type="entry name" value="UTP20_C"/>
    <property type="match status" value="1"/>
</dbReference>
<dbReference type="PANTHER" id="PTHR17695:SF11">
    <property type="entry name" value="SMALL SUBUNIT PROCESSOME COMPONENT 20 HOMOLOG"/>
    <property type="match status" value="1"/>
</dbReference>
<evidence type="ECO:0000259" key="2">
    <source>
        <dbReference type="Pfam" id="PF20416"/>
    </source>
</evidence>
<dbReference type="Pfam" id="PF20416">
    <property type="entry name" value="UTP20"/>
    <property type="match status" value="1"/>
</dbReference>
<name>A0A8K0HQ43_9ROSA</name>
<dbReference type="Gene3D" id="1.25.10.10">
    <property type="entry name" value="Leucine-rich Repeat Variant"/>
    <property type="match status" value="2"/>
</dbReference>
<dbReference type="InterPro" id="IPR057525">
    <property type="entry name" value="UTP20_C"/>
</dbReference>
<feature type="domain" description="U3 small nucleolar RNA-associated protein 20" evidence="2">
    <location>
        <begin position="1787"/>
        <end position="2004"/>
    </location>
</feature>
<organism evidence="4 5">
    <name type="scientific">Rhamnella rubrinervis</name>
    <dbReference type="NCBI Taxonomy" id="2594499"/>
    <lineage>
        <taxon>Eukaryota</taxon>
        <taxon>Viridiplantae</taxon>
        <taxon>Streptophyta</taxon>
        <taxon>Embryophyta</taxon>
        <taxon>Tracheophyta</taxon>
        <taxon>Spermatophyta</taxon>
        <taxon>Magnoliopsida</taxon>
        <taxon>eudicotyledons</taxon>
        <taxon>Gunneridae</taxon>
        <taxon>Pentapetalae</taxon>
        <taxon>rosids</taxon>
        <taxon>fabids</taxon>
        <taxon>Rosales</taxon>
        <taxon>Rhamnaceae</taxon>
        <taxon>rhamnoid group</taxon>
        <taxon>Rhamneae</taxon>
        <taxon>Rhamnella</taxon>
    </lineage>
</organism>
<dbReference type="Pfam" id="PF07539">
    <property type="entry name" value="UTP20_N"/>
    <property type="match status" value="1"/>
</dbReference>